<evidence type="ECO:0000313" key="3">
    <source>
        <dbReference type="Proteomes" id="UP001371305"/>
    </source>
</evidence>
<keyword evidence="1" id="KW-1133">Transmembrane helix</keyword>
<proteinExistence type="predicted"/>
<protein>
    <submittedName>
        <fullName evidence="2">Uncharacterized protein</fullName>
    </submittedName>
</protein>
<evidence type="ECO:0000313" key="2">
    <source>
        <dbReference type="EMBL" id="MEK7953904.1"/>
    </source>
</evidence>
<organism evidence="2 3">
    <name type="scientific">Luteolibacter soli</name>
    <dbReference type="NCBI Taxonomy" id="3135280"/>
    <lineage>
        <taxon>Bacteria</taxon>
        <taxon>Pseudomonadati</taxon>
        <taxon>Verrucomicrobiota</taxon>
        <taxon>Verrucomicrobiia</taxon>
        <taxon>Verrucomicrobiales</taxon>
        <taxon>Verrucomicrobiaceae</taxon>
        <taxon>Luteolibacter</taxon>
    </lineage>
</organism>
<dbReference type="EMBL" id="JBBUKT010000014">
    <property type="protein sequence ID" value="MEK7953904.1"/>
    <property type="molecule type" value="Genomic_DNA"/>
</dbReference>
<sequence length="105" mass="10708">MYLVFSGGITTVIQMNSLKFYLNIVVGVFALLAGILWLVSTIVKVKAPEESSGYSFGLGGGGGGLLLQIDGVDLVATAAAQAKWNRAAALAASISAFAQAGLLCV</sequence>
<dbReference type="Proteomes" id="UP001371305">
    <property type="component" value="Unassembled WGS sequence"/>
</dbReference>
<evidence type="ECO:0000256" key="1">
    <source>
        <dbReference type="SAM" id="Phobius"/>
    </source>
</evidence>
<keyword evidence="1" id="KW-0812">Transmembrane</keyword>
<reference evidence="2 3" key="1">
    <citation type="submission" date="2024-04" db="EMBL/GenBank/DDBJ databases">
        <title>Luteolibacter sp. isolated from soil.</title>
        <authorList>
            <person name="An J."/>
        </authorList>
    </citation>
    <scope>NUCLEOTIDE SEQUENCE [LARGE SCALE GENOMIC DNA]</scope>
    <source>
        <strain evidence="2 3">Y139</strain>
    </source>
</reference>
<name>A0ABU9B1J7_9BACT</name>
<feature type="transmembrane region" description="Helical" evidence="1">
    <location>
        <begin position="20"/>
        <end position="39"/>
    </location>
</feature>
<gene>
    <name evidence="2" type="ORF">WKV53_25530</name>
</gene>
<keyword evidence="3" id="KW-1185">Reference proteome</keyword>
<dbReference type="RefSeq" id="WP_341407672.1">
    <property type="nucleotide sequence ID" value="NZ_JBBUKT010000014.1"/>
</dbReference>
<accession>A0ABU9B1J7</accession>
<keyword evidence="1" id="KW-0472">Membrane</keyword>
<comment type="caution">
    <text evidence="2">The sequence shown here is derived from an EMBL/GenBank/DDBJ whole genome shotgun (WGS) entry which is preliminary data.</text>
</comment>